<sequence>MQNIDNSAEEEAVKDEAREFMTGLTGSGGGGDTPMGARSSKGAEIVGRWKAAYKNNESFSWDNDDMMWSSFWKMSYDEADSNENLEDTIAIVTTLLSQDGMKTPTMHANCFAVIHTLENLEIEGLFLFNGPDPEELFGANSETSWYTWSQLGPEATELVKNAVTELLRPVDGKLSGRAIKDTQVY</sequence>
<reference evidence="2" key="1">
    <citation type="submission" date="2020-06" db="EMBL/GenBank/DDBJ databases">
        <authorList>
            <consortium name="Plant Systems Biology data submission"/>
        </authorList>
    </citation>
    <scope>NUCLEOTIDE SEQUENCE</scope>
    <source>
        <strain evidence="2">D6</strain>
    </source>
</reference>
<dbReference type="AlphaFoldDB" id="A0A9N8EM46"/>
<dbReference type="EMBL" id="CAICTM010001156">
    <property type="protein sequence ID" value="CAB9521045.1"/>
    <property type="molecule type" value="Genomic_DNA"/>
</dbReference>
<gene>
    <name evidence="2" type="ORF">SEMRO_1158_G247490.1</name>
</gene>
<evidence type="ECO:0000256" key="1">
    <source>
        <dbReference type="SAM" id="MobiDB-lite"/>
    </source>
</evidence>
<accession>A0A9N8EM46</accession>
<dbReference type="InterPro" id="IPR036433">
    <property type="entry name" value="EF1B_G_C_sf"/>
</dbReference>
<evidence type="ECO:0000313" key="2">
    <source>
        <dbReference type="EMBL" id="CAB9521045.1"/>
    </source>
</evidence>
<evidence type="ECO:0000313" key="3">
    <source>
        <dbReference type="Proteomes" id="UP001153069"/>
    </source>
</evidence>
<dbReference type="Proteomes" id="UP001153069">
    <property type="component" value="Unassembled WGS sequence"/>
</dbReference>
<protein>
    <submittedName>
        <fullName evidence="2">Uncharacterized protein</fullName>
    </submittedName>
</protein>
<feature type="region of interest" description="Disordered" evidence="1">
    <location>
        <begin position="1"/>
        <end position="40"/>
    </location>
</feature>
<dbReference type="GO" id="GO:0003746">
    <property type="term" value="F:translation elongation factor activity"/>
    <property type="evidence" value="ECO:0007669"/>
    <property type="project" value="InterPro"/>
</dbReference>
<proteinExistence type="predicted"/>
<dbReference type="Gene3D" id="3.30.70.1010">
    <property type="entry name" value="Translation elongation factor EF1B, gamma chain, conserved domain"/>
    <property type="match status" value="1"/>
</dbReference>
<keyword evidence="3" id="KW-1185">Reference proteome</keyword>
<dbReference type="SUPFAM" id="SSF89942">
    <property type="entry name" value="eEF1-gamma domain"/>
    <property type="match status" value="1"/>
</dbReference>
<dbReference type="OrthoDB" id="49817at2759"/>
<comment type="caution">
    <text evidence="2">The sequence shown here is derived from an EMBL/GenBank/DDBJ whole genome shotgun (WGS) entry which is preliminary data.</text>
</comment>
<organism evidence="2 3">
    <name type="scientific">Seminavis robusta</name>
    <dbReference type="NCBI Taxonomy" id="568900"/>
    <lineage>
        <taxon>Eukaryota</taxon>
        <taxon>Sar</taxon>
        <taxon>Stramenopiles</taxon>
        <taxon>Ochrophyta</taxon>
        <taxon>Bacillariophyta</taxon>
        <taxon>Bacillariophyceae</taxon>
        <taxon>Bacillariophycidae</taxon>
        <taxon>Naviculales</taxon>
        <taxon>Naviculaceae</taxon>
        <taxon>Seminavis</taxon>
    </lineage>
</organism>
<name>A0A9N8EM46_9STRA</name>